<keyword evidence="7" id="KW-0233">DNA recombination</keyword>
<dbReference type="GeneID" id="303305193"/>
<keyword evidence="7" id="KW-0235">DNA replication</keyword>
<keyword evidence="6 7" id="KW-0269">Exonuclease</keyword>
<comment type="similarity">
    <text evidence="1 7">Belongs to the SbcD family.</text>
</comment>
<feature type="domain" description="Calcineurin-like phosphoesterase" evidence="8">
    <location>
        <begin position="1"/>
        <end position="220"/>
    </location>
</feature>
<evidence type="ECO:0000256" key="1">
    <source>
        <dbReference type="ARBA" id="ARBA00010555"/>
    </source>
</evidence>
<evidence type="ECO:0000256" key="3">
    <source>
        <dbReference type="ARBA" id="ARBA00013365"/>
    </source>
</evidence>
<evidence type="ECO:0000259" key="9">
    <source>
        <dbReference type="Pfam" id="PF12320"/>
    </source>
</evidence>
<protein>
    <recommendedName>
        <fullName evidence="3 7">Nuclease SbcCD subunit D</fullName>
    </recommendedName>
</protein>
<sequence length="387" mass="42922">MRLLHTSDWHLGRTFHGASLLDAQRNVLQEIIDITRERQVDVVLVAGDIYDRALPHVDAVRLCNWALAELRKTGATLILTSGNHDSASRLGFASELLDSAGVHIFADTSRMLEPVVLEAEGHRVAVYGIPYLEPRMVMDELQVDKASHEAVVEAAINRIDEHLGELRKSGTPVVSVAMAHLFAAGGEGSDSERELSTGNLDVVPARLFENFDYTALGHLHGRQRIAEKIRYSGSPLAYSFSEVNQRKGIWLIDTDAQGITGYEEILLSVPKKLAILRGNLEDLLADKELAFAEDAWCQVTLTDPERPADAMSKVRTRFPDTVVLAFDPQGGKAKEKSTYSDRMAKATSTAQVCTDFIEHVRDRQPDELERELLDSVIRSTREAQVSK</sequence>
<dbReference type="NCBIfam" id="TIGR00619">
    <property type="entry name" value="sbcd"/>
    <property type="match status" value="1"/>
</dbReference>
<gene>
    <name evidence="7 10" type="primary">sbcD</name>
    <name evidence="10" type="ORF">GCM10007173_28480</name>
</gene>
<keyword evidence="11" id="KW-1185">Reference proteome</keyword>
<dbReference type="PANTHER" id="PTHR30337:SF0">
    <property type="entry name" value="NUCLEASE SBCCD SUBUNIT D"/>
    <property type="match status" value="1"/>
</dbReference>
<evidence type="ECO:0000256" key="7">
    <source>
        <dbReference type="RuleBase" id="RU363069"/>
    </source>
</evidence>
<comment type="caution">
    <text evidence="10">The sequence shown here is derived from an EMBL/GenBank/DDBJ whole genome shotgun (WGS) entry which is preliminary data.</text>
</comment>
<keyword evidence="7" id="KW-0255">Endonuclease</keyword>
<dbReference type="Pfam" id="PF00149">
    <property type="entry name" value="Metallophos"/>
    <property type="match status" value="1"/>
</dbReference>
<proteinExistence type="inferred from homology"/>
<dbReference type="InterPro" id="IPR004843">
    <property type="entry name" value="Calcineurin-like_PHP"/>
</dbReference>
<evidence type="ECO:0000256" key="2">
    <source>
        <dbReference type="ARBA" id="ARBA00011322"/>
    </source>
</evidence>
<feature type="domain" description="Nuclease SbcCD subunit D C-terminal" evidence="9">
    <location>
        <begin position="270"/>
        <end position="358"/>
    </location>
</feature>
<evidence type="ECO:0000313" key="11">
    <source>
        <dbReference type="Proteomes" id="UP000606115"/>
    </source>
</evidence>
<dbReference type="SUPFAM" id="SSF56300">
    <property type="entry name" value="Metallo-dependent phosphatases"/>
    <property type="match status" value="1"/>
</dbReference>
<dbReference type="PANTHER" id="PTHR30337">
    <property type="entry name" value="COMPONENT OF ATP-DEPENDENT DSDNA EXONUCLEASE"/>
    <property type="match status" value="1"/>
</dbReference>
<dbReference type="EMBL" id="BMKX01000008">
    <property type="protein sequence ID" value="GGJ67995.1"/>
    <property type="molecule type" value="Genomic_DNA"/>
</dbReference>
<evidence type="ECO:0000259" key="8">
    <source>
        <dbReference type="Pfam" id="PF00149"/>
    </source>
</evidence>
<dbReference type="RefSeq" id="WP_188686486.1">
    <property type="nucleotide sequence ID" value="NZ_BMKX01000008.1"/>
</dbReference>
<organism evidence="10 11">
    <name type="scientific">Glutamicibacter ardleyensis</name>
    <dbReference type="NCBI Taxonomy" id="225894"/>
    <lineage>
        <taxon>Bacteria</taxon>
        <taxon>Bacillati</taxon>
        <taxon>Actinomycetota</taxon>
        <taxon>Actinomycetes</taxon>
        <taxon>Micrococcales</taxon>
        <taxon>Micrococcaceae</taxon>
        <taxon>Glutamicibacter</taxon>
    </lineage>
</organism>
<evidence type="ECO:0000313" key="10">
    <source>
        <dbReference type="EMBL" id="GGJ67995.1"/>
    </source>
</evidence>
<dbReference type="InterPro" id="IPR050535">
    <property type="entry name" value="DNA_Repair-Maintenance_Comp"/>
</dbReference>
<evidence type="ECO:0000256" key="6">
    <source>
        <dbReference type="ARBA" id="ARBA00022839"/>
    </source>
</evidence>
<dbReference type="Proteomes" id="UP000606115">
    <property type="component" value="Unassembled WGS sequence"/>
</dbReference>
<comment type="function">
    <text evidence="7">SbcCD cleaves DNA hairpin structures. These structures can inhibit DNA replication and are intermediates in certain DNA recombination reactions. The complex acts as a 3'-&gt;5' double strand exonuclease that can open hairpins. It also has a 5' single-strand endonuclease activity.</text>
</comment>
<dbReference type="InterPro" id="IPR041796">
    <property type="entry name" value="Mre11_N"/>
</dbReference>
<comment type="subunit">
    <text evidence="2 7">Heterodimer of SbcC and SbcD.</text>
</comment>
<evidence type="ECO:0000256" key="4">
    <source>
        <dbReference type="ARBA" id="ARBA00022722"/>
    </source>
</evidence>
<dbReference type="InterPro" id="IPR004593">
    <property type="entry name" value="SbcD"/>
</dbReference>
<keyword evidence="4 7" id="KW-0540">Nuclease</keyword>
<reference evidence="11" key="1">
    <citation type="journal article" date="2019" name="Int. J. Syst. Evol. Microbiol.">
        <title>The Global Catalogue of Microorganisms (GCM) 10K type strain sequencing project: providing services to taxonomists for standard genome sequencing and annotation.</title>
        <authorList>
            <consortium name="The Broad Institute Genomics Platform"/>
            <consortium name="The Broad Institute Genome Sequencing Center for Infectious Disease"/>
            <person name="Wu L."/>
            <person name="Ma J."/>
        </authorList>
    </citation>
    <scope>NUCLEOTIDE SEQUENCE [LARGE SCALE GENOMIC DNA]</scope>
    <source>
        <strain evidence="11">CGMCC 1.3685</strain>
    </source>
</reference>
<dbReference type="InterPro" id="IPR029052">
    <property type="entry name" value="Metallo-depent_PP-like"/>
</dbReference>
<keyword evidence="5 7" id="KW-0378">Hydrolase</keyword>
<dbReference type="InterPro" id="IPR026843">
    <property type="entry name" value="SbcD_C"/>
</dbReference>
<dbReference type="CDD" id="cd00840">
    <property type="entry name" value="MPP_Mre11_N"/>
    <property type="match status" value="1"/>
</dbReference>
<dbReference type="Gene3D" id="3.60.21.10">
    <property type="match status" value="1"/>
</dbReference>
<name>A0ABQ2DQ91_9MICC</name>
<dbReference type="Pfam" id="PF12320">
    <property type="entry name" value="SbcD_C"/>
    <property type="match status" value="1"/>
</dbReference>
<accession>A0ABQ2DQ91</accession>
<evidence type="ECO:0000256" key="5">
    <source>
        <dbReference type="ARBA" id="ARBA00022801"/>
    </source>
</evidence>